<dbReference type="PANTHER" id="PTHR12039">
    <property type="entry name" value="NICOTINAMIDE MONONUCLEOTIDE ADENYLYLTRANSFERASE"/>
    <property type="match status" value="1"/>
</dbReference>
<accession>A0A9N9EUL3</accession>
<dbReference type="PANTHER" id="PTHR12039:SF0">
    <property type="entry name" value="NICOTINAMIDE-NUCLEOTIDE ADENYLYLTRANSFERASE"/>
    <property type="match status" value="1"/>
</dbReference>
<dbReference type="AlphaFoldDB" id="A0A9N9EUL3"/>
<reference evidence="2" key="1">
    <citation type="submission" date="2021-06" db="EMBL/GenBank/DDBJ databases">
        <authorList>
            <person name="Kallberg Y."/>
            <person name="Tangrot J."/>
            <person name="Rosling A."/>
        </authorList>
    </citation>
    <scope>NUCLEOTIDE SEQUENCE</scope>
    <source>
        <strain evidence="2">FL966</strain>
    </source>
</reference>
<dbReference type="EMBL" id="CAJVQA010010076">
    <property type="protein sequence ID" value="CAG8692918.1"/>
    <property type="molecule type" value="Genomic_DNA"/>
</dbReference>
<comment type="caution">
    <text evidence="2">The sequence shown here is derived from an EMBL/GenBank/DDBJ whole genome shotgun (WGS) entry which is preliminary data.</text>
</comment>
<organism evidence="2 3">
    <name type="scientific">Cetraspora pellucida</name>
    <dbReference type="NCBI Taxonomy" id="1433469"/>
    <lineage>
        <taxon>Eukaryota</taxon>
        <taxon>Fungi</taxon>
        <taxon>Fungi incertae sedis</taxon>
        <taxon>Mucoromycota</taxon>
        <taxon>Glomeromycotina</taxon>
        <taxon>Glomeromycetes</taxon>
        <taxon>Diversisporales</taxon>
        <taxon>Gigasporaceae</taxon>
        <taxon>Cetraspora</taxon>
    </lineage>
</organism>
<gene>
    <name evidence="2" type="ORF">CPELLU_LOCUS11400</name>
</gene>
<name>A0A9N9EUL3_9GLOM</name>
<dbReference type="SUPFAM" id="SSF52374">
    <property type="entry name" value="Nucleotidylyl transferase"/>
    <property type="match status" value="1"/>
</dbReference>
<feature type="domain" description="Cytidyltransferase-like" evidence="1">
    <location>
        <begin position="30"/>
        <end position="181"/>
    </location>
</feature>
<dbReference type="GO" id="GO:0004515">
    <property type="term" value="F:nicotinate-nucleotide adenylyltransferase activity"/>
    <property type="evidence" value="ECO:0007669"/>
    <property type="project" value="TreeGrafter"/>
</dbReference>
<dbReference type="GO" id="GO:0009435">
    <property type="term" value="P:NAD+ biosynthetic process"/>
    <property type="evidence" value="ECO:0007669"/>
    <property type="project" value="TreeGrafter"/>
</dbReference>
<dbReference type="Proteomes" id="UP000789759">
    <property type="component" value="Unassembled WGS sequence"/>
</dbReference>
<dbReference type="InterPro" id="IPR014729">
    <property type="entry name" value="Rossmann-like_a/b/a_fold"/>
</dbReference>
<evidence type="ECO:0000313" key="3">
    <source>
        <dbReference type="Proteomes" id="UP000789759"/>
    </source>
</evidence>
<protein>
    <submittedName>
        <fullName evidence="2">9406_t:CDS:1</fullName>
    </submittedName>
</protein>
<evidence type="ECO:0000313" key="2">
    <source>
        <dbReference type="EMBL" id="CAG8692918.1"/>
    </source>
</evidence>
<dbReference type="InterPro" id="IPR051182">
    <property type="entry name" value="Euk_NMN_adenylyltrnsfrase"/>
</dbReference>
<dbReference type="Gene3D" id="3.40.50.620">
    <property type="entry name" value="HUPs"/>
    <property type="match status" value="1"/>
</dbReference>
<dbReference type="InterPro" id="IPR004821">
    <property type="entry name" value="Cyt_trans-like"/>
</dbReference>
<sequence>MSLQENKLIPIDKLLKNFENESLKPQVILLTCGSYIPIHNFHIEIFEIAKEYLEKEKNYKVVLGYISPSQETYIIQKKYLKEKISLTDRIEMIKLVTNESSWIDITTWEVLSPKNNKEVISYHHVVKEIFKYLKKNEQIKQSLKERQLKLIYLCGLDQVSKKERTGLKHLEKFEIAIIERYLNDKNEDKDWKDYCKEKFKEMYKEDKVILNGKKCAIPKL</sequence>
<keyword evidence="3" id="KW-1185">Reference proteome</keyword>
<dbReference type="OrthoDB" id="422187at2759"/>
<proteinExistence type="predicted"/>
<dbReference type="Pfam" id="PF01467">
    <property type="entry name" value="CTP_transf_like"/>
    <property type="match status" value="1"/>
</dbReference>
<dbReference type="GO" id="GO:0000309">
    <property type="term" value="F:nicotinamide-nucleotide adenylyltransferase activity"/>
    <property type="evidence" value="ECO:0007669"/>
    <property type="project" value="TreeGrafter"/>
</dbReference>
<evidence type="ECO:0000259" key="1">
    <source>
        <dbReference type="Pfam" id="PF01467"/>
    </source>
</evidence>